<dbReference type="InterPro" id="IPR051534">
    <property type="entry name" value="CBASS_pafABC_assoc_protein"/>
</dbReference>
<evidence type="ECO:0000259" key="2">
    <source>
        <dbReference type="Pfam" id="PF26107"/>
    </source>
</evidence>
<dbReference type="Pfam" id="PF26107">
    <property type="entry name" value="BrxR_CTD"/>
    <property type="match status" value="1"/>
</dbReference>
<dbReference type="PROSITE" id="PS52050">
    <property type="entry name" value="WYL"/>
    <property type="match status" value="1"/>
</dbReference>
<evidence type="ECO:0000259" key="1">
    <source>
        <dbReference type="Pfam" id="PF13280"/>
    </source>
</evidence>
<dbReference type="InterPro" id="IPR026881">
    <property type="entry name" value="WYL_dom"/>
</dbReference>
<dbReference type="Pfam" id="PF26109">
    <property type="entry name" value="WHD_BrxR"/>
    <property type="match status" value="1"/>
</dbReference>
<dbReference type="InterPro" id="IPR059020">
    <property type="entry name" value="CapW_CTD"/>
</dbReference>
<comment type="caution">
    <text evidence="4">The sequence shown here is derived from an EMBL/GenBank/DDBJ whole genome shotgun (WGS) entry which is preliminary data.</text>
</comment>
<reference evidence="4 5" key="1">
    <citation type="submission" date="2024-05" db="EMBL/GenBank/DDBJ databases">
        <title>Roseateles sp. 2.12 16S ribosomal RNA gene Genome sequencing and assembly.</title>
        <authorList>
            <person name="Woo H."/>
        </authorList>
    </citation>
    <scope>NUCLEOTIDE SEQUENCE [LARGE SCALE GENOMIC DNA]</scope>
    <source>
        <strain evidence="4 5">2.12</strain>
    </source>
</reference>
<dbReference type="Proteomes" id="UP001462640">
    <property type="component" value="Unassembled WGS sequence"/>
</dbReference>
<feature type="domain" description="DNA-binding transcriptional repressor CapW winged helix-turn-helix" evidence="3">
    <location>
        <begin position="20"/>
        <end position="90"/>
    </location>
</feature>
<evidence type="ECO:0000259" key="3">
    <source>
        <dbReference type="Pfam" id="PF26109"/>
    </source>
</evidence>
<feature type="domain" description="DNA-binding transcriptional repressor CapW C-terminal dimerisation" evidence="2">
    <location>
        <begin position="217"/>
        <end position="282"/>
    </location>
</feature>
<feature type="domain" description="WYL" evidence="1">
    <location>
        <begin position="128"/>
        <end position="196"/>
    </location>
</feature>
<accession>A0ABV0GLJ1</accession>
<gene>
    <name evidence="4" type="ORF">ABDJ40_23745</name>
</gene>
<dbReference type="InterPro" id="IPR016634">
    <property type="entry name" value="CapW-like"/>
</dbReference>
<name>A0ABV0GLJ1_9BURK</name>
<keyword evidence="5" id="KW-1185">Reference proteome</keyword>
<dbReference type="EMBL" id="JBDPZC010000019">
    <property type="protein sequence ID" value="MEO3715799.1"/>
    <property type="molecule type" value="Genomic_DNA"/>
</dbReference>
<dbReference type="PIRSF" id="PIRSF015558">
    <property type="entry name" value="Txn_reg_DeoR_prd"/>
    <property type="match status" value="1"/>
</dbReference>
<evidence type="ECO:0000313" key="5">
    <source>
        <dbReference type="Proteomes" id="UP001462640"/>
    </source>
</evidence>
<organism evidence="4 5">
    <name type="scientific">Roseateles flavus</name>
    <dbReference type="NCBI Taxonomy" id="3149041"/>
    <lineage>
        <taxon>Bacteria</taxon>
        <taxon>Pseudomonadati</taxon>
        <taxon>Pseudomonadota</taxon>
        <taxon>Betaproteobacteria</taxon>
        <taxon>Burkholderiales</taxon>
        <taxon>Sphaerotilaceae</taxon>
        <taxon>Roseateles</taxon>
    </lineage>
</organism>
<dbReference type="PANTHER" id="PTHR34580:SF3">
    <property type="entry name" value="PROTEIN PAFB"/>
    <property type="match status" value="1"/>
</dbReference>
<sequence>MDAHSSPKPSPSLEVLTRAQRERLSHIDFTLLFLGELRRADVISKFETAPAGVTRDIAMYRALAPDNLEFDSAGKLYRPSPKFKPLFDHPPLRALATLSQGFSQIEEEKGSQVIPCEFPSTLSAPSVDVLAPITRAIHRGKAVSLTYHSVSSGATRRELVPLALVDNGVRWHVRAFDRLKQHFTDFVPTRMEGVEVLETSPVGREERADQDVQWSRIIELKLVPHPNHPRPEIVLMDYPMRDGVLTVRVRSANVGYMLRRWNVDCSPDHHLRGLEYMLWLQDPLSLYGSPNATIAPGYQDPKVQLTKQNTEASATGAS</sequence>
<protein>
    <submittedName>
        <fullName evidence="4">WYL domain-containing protein</fullName>
    </submittedName>
</protein>
<proteinExistence type="predicted"/>
<dbReference type="Pfam" id="PF13280">
    <property type="entry name" value="WYL"/>
    <property type="match status" value="1"/>
</dbReference>
<dbReference type="InterPro" id="IPR059019">
    <property type="entry name" value="WHD_CapW"/>
</dbReference>
<evidence type="ECO:0000313" key="4">
    <source>
        <dbReference type="EMBL" id="MEO3715799.1"/>
    </source>
</evidence>
<dbReference type="PANTHER" id="PTHR34580">
    <property type="match status" value="1"/>
</dbReference>
<dbReference type="RefSeq" id="WP_347613480.1">
    <property type="nucleotide sequence ID" value="NZ_JBDPZC010000019.1"/>
</dbReference>